<comment type="similarity">
    <text evidence="2">Belongs to the EamA transporter family.</text>
</comment>
<dbReference type="RefSeq" id="WP_122913577.1">
    <property type="nucleotide sequence ID" value="NZ_RHHT01000026.1"/>
</dbReference>
<feature type="transmembrane region" description="Helical" evidence="7">
    <location>
        <begin position="120"/>
        <end position="137"/>
    </location>
</feature>
<evidence type="ECO:0000256" key="2">
    <source>
        <dbReference type="ARBA" id="ARBA00007362"/>
    </source>
</evidence>
<evidence type="ECO:0000256" key="7">
    <source>
        <dbReference type="SAM" id="Phobius"/>
    </source>
</evidence>
<keyword evidence="3" id="KW-1003">Cell membrane</keyword>
<feature type="domain" description="EamA" evidence="8">
    <location>
        <begin position="178"/>
        <end position="315"/>
    </location>
</feature>
<dbReference type="EMBL" id="RHHT01000026">
    <property type="protein sequence ID" value="RNB78243.1"/>
    <property type="molecule type" value="Genomic_DNA"/>
</dbReference>
<dbReference type="GO" id="GO:0005886">
    <property type="term" value="C:plasma membrane"/>
    <property type="evidence" value="ECO:0007669"/>
    <property type="project" value="UniProtKB-SubCell"/>
</dbReference>
<feature type="transmembrane region" description="Helical" evidence="7">
    <location>
        <begin position="20"/>
        <end position="44"/>
    </location>
</feature>
<feature type="transmembrane region" description="Helical" evidence="7">
    <location>
        <begin position="95"/>
        <end position="114"/>
    </location>
</feature>
<feature type="domain" description="EamA" evidence="8">
    <location>
        <begin position="21"/>
        <end position="162"/>
    </location>
</feature>
<protein>
    <recommendedName>
        <fullName evidence="8">EamA domain-containing protein</fullName>
    </recommendedName>
</protein>
<feature type="transmembrane region" description="Helical" evidence="7">
    <location>
        <begin position="241"/>
        <end position="263"/>
    </location>
</feature>
<dbReference type="PANTHER" id="PTHR42920:SF5">
    <property type="entry name" value="EAMA DOMAIN-CONTAINING PROTEIN"/>
    <property type="match status" value="1"/>
</dbReference>
<dbReference type="InterPro" id="IPR051258">
    <property type="entry name" value="Diverse_Substrate_Transporter"/>
</dbReference>
<gene>
    <name evidence="9" type="ORF">EDM58_12120</name>
</gene>
<dbReference type="PANTHER" id="PTHR42920">
    <property type="entry name" value="OS03G0707200 PROTEIN-RELATED"/>
    <property type="match status" value="1"/>
</dbReference>
<dbReference type="InterPro" id="IPR000620">
    <property type="entry name" value="EamA_dom"/>
</dbReference>
<evidence type="ECO:0000256" key="4">
    <source>
        <dbReference type="ARBA" id="ARBA00022692"/>
    </source>
</evidence>
<proteinExistence type="inferred from homology"/>
<feature type="transmembrane region" description="Helical" evidence="7">
    <location>
        <begin position="149"/>
        <end position="166"/>
    </location>
</feature>
<evidence type="ECO:0000256" key="6">
    <source>
        <dbReference type="ARBA" id="ARBA00023136"/>
    </source>
</evidence>
<keyword evidence="4 7" id="KW-0812">Transmembrane</keyword>
<organism evidence="9 10">
    <name type="scientific">Brevibacillus panacihumi</name>
    <dbReference type="NCBI Taxonomy" id="497735"/>
    <lineage>
        <taxon>Bacteria</taxon>
        <taxon>Bacillati</taxon>
        <taxon>Bacillota</taxon>
        <taxon>Bacilli</taxon>
        <taxon>Bacillales</taxon>
        <taxon>Paenibacillaceae</taxon>
        <taxon>Brevibacillus</taxon>
    </lineage>
</organism>
<dbReference type="InterPro" id="IPR037185">
    <property type="entry name" value="EmrE-like"/>
</dbReference>
<feature type="transmembrane region" description="Helical" evidence="7">
    <location>
        <begin position="178"/>
        <end position="196"/>
    </location>
</feature>
<evidence type="ECO:0000313" key="10">
    <source>
        <dbReference type="Proteomes" id="UP000281915"/>
    </source>
</evidence>
<feature type="transmembrane region" description="Helical" evidence="7">
    <location>
        <begin position="275"/>
        <end position="293"/>
    </location>
</feature>
<feature type="transmembrane region" description="Helical" evidence="7">
    <location>
        <begin position="56"/>
        <end position="74"/>
    </location>
</feature>
<sequence>MGNDQRKEYQIASNPGKSQLMGIGIVLFASALFSSLGVLTNLAYEAGMSPVAFATWRETIGALAMVVLLLFGVGRPSRTERISLSQIPGWQWRNLTIAAVAFMSYSLAIFYAFVHLTVSLALLLFYIYPALVTLISISTRRESFNMPKLIALLLALGGSTMAISGQMSQEGAVRFDTIGILLALGAAIGMSIYFLVGRGGYPSIPSSYATTIFLTAGAVAFALIGIAMGESEALMQPFQAASIWPMLLFAGIGGAAIPTMMLLTGIRMIGASRASILAIFEPISGSVLAAVILGQMLSMIQIVAGVLILGAAVILQRTPETIGPATQSPRSNIDIA</sequence>
<dbReference type="AlphaFoldDB" id="A0A3M8CRD7"/>
<name>A0A3M8CRD7_9BACL</name>
<evidence type="ECO:0000259" key="8">
    <source>
        <dbReference type="Pfam" id="PF00892"/>
    </source>
</evidence>
<evidence type="ECO:0000313" key="9">
    <source>
        <dbReference type="EMBL" id="RNB78243.1"/>
    </source>
</evidence>
<keyword evidence="6 7" id="KW-0472">Membrane</keyword>
<evidence type="ECO:0000256" key="1">
    <source>
        <dbReference type="ARBA" id="ARBA00004651"/>
    </source>
</evidence>
<feature type="transmembrane region" description="Helical" evidence="7">
    <location>
        <begin position="299"/>
        <end position="315"/>
    </location>
</feature>
<dbReference type="Pfam" id="PF00892">
    <property type="entry name" value="EamA"/>
    <property type="match status" value="2"/>
</dbReference>
<dbReference type="Proteomes" id="UP000281915">
    <property type="component" value="Unassembled WGS sequence"/>
</dbReference>
<evidence type="ECO:0000256" key="5">
    <source>
        <dbReference type="ARBA" id="ARBA00022989"/>
    </source>
</evidence>
<evidence type="ECO:0000256" key="3">
    <source>
        <dbReference type="ARBA" id="ARBA00022475"/>
    </source>
</evidence>
<comment type="caution">
    <text evidence="9">The sequence shown here is derived from an EMBL/GenBank/DDBJ whole genome shotgun (WGS) entry which is preliminary data.</text>
</comment>
<accession>A0A3M8CRD7</accession>
<keyword evidence="5 7" id="KW-1133">Transmembrane helix</keyword>
<reference evidence="9 10" key="1">
    <citation type="submission" date="2018-10" db="EMBL/GenBank/DDBJ databases">
        <title>Phylogenomics of Brevibacillus.</title>
        <authorList>
            <person name="Dunlap C."/>
        </authorList>
    </citation>
    <scope>NUCLEOTIDE SEQUENCE [LARGE SCALE GENOMIC DNA]</scope>
    <source>
        <strain evidence="9 10">JCM 15085</strain>
    </source>
</reference>
<dbReference type="SUPFAM" id="SSF103481">
    <property type="entry name" value="Multidrug resistance efflux transporter EmrE"/>
    <property type="match status" value="2"/>
</dbReference>
<comment type="subcellular location">
    <subcellularLocation>
        <location evidence="1">Cell membrane</location>
        <topology evidence="1">Multi-pass membrane protein</topology>
    </subcellularLocation>
</comment>
<feature type="transmembrane region" description="Helical" evidence="7">
    <location>
        <begin position="208"/>
        <end position="229"/>
    </location>
</feature>